<gene>
    <name evidence="2" type="ORF">SAMN02745751_00346</name>
</gene>
<feature type="transmembrane region" description="Helical" evidence="1">
    <location>
        <begin position="40"/>
        <end position="68"/>
    </location>
</feature>
<dbReference type="STRING" id="1121476.SAMN02745751_00346"/>
<dbReference type="InterPro" id="IPR038750">
    <property type="entry name" value="YczE/YyaS-like"/>
</dbReference>
<sequence>MKIAKKIFVYCLGLFFLALGVTFSIKSQLGISPVNSIPYIWSLISGIEQGHLIIVVFSSFILLQIVLLRRKFNPINLLQIVFSTIFGYFVTLTNYMFVFMSPPESYIMRLVFLFISMVLVAIGIILYLRAALIPLPAEGCMLAINEVTGMEFHRIKSFFDTTMVVVAAALSLLFLGGLIGVREGTIIAAVGIGKIIGVLNKIFKNQIERLDEFINGDKAITLRSEEC</sequence>
<accession>A0A1M6B433</accession>
<protein>
    <submittedName>
        <fullName evidence="2">Uncharacterized membrane protein YczE</fullName>
    </submittedName>
</protein>
<feature type="transmembrane region" description="Helical" evidence="1">
    <location>
        <begin position="185"/>
        <end position="203"/>
    </location>
</feature>
<dbReference type="RefSeq" id="WP_073046134.1">
    <property type="nucleotide sequence ID" value="NZ_FQZL01000004.1"/>
</dbReference>
<feature type="transmembrane region" description="Helical" evidence="1">
    <location>
        <begin position="158"/>
        <end position="179"/>
    </location>
</feature>
<dbReference type="AlphaFoldDB" id="A0A1M6B433"/>
<feature type="transmembrane region" description="Helical" evidence="1">
    <location>
        <begin position="106"/>
        <end position="128"/>
    </location>
</feature>
<organism evidence="2 3">
    <name type="scientific">Dethiosulfatibacter aminovorans DSM 17477</name>
    <dbReference type="NCBI Taxonomy" id="1121476"/>
    <lineage>
        <taxon>Bacteria</taxon>
        <taxon>Bacillati</taxon>
        <taxon>Bacillota</taxon>
        <taxon>Tissierellia</taxon>
        <taxon>Dethiosulfatibacter</taxon>
    </lineage>
</organism>
<reference evidence="2 3" key="1">
    <citation type="submission" date="2016-11" db="EMBL/GenBank/DDBJ databases">
        <authorList>
            <person name="Jaros S."/>
            <person name="Januszkiewicz K."/>
            <person name="Wedrychowicz H."/>
        </authorList>
    </citation>
    <scope>NUCLEOTIDE SEQUENCE [LARGE SCALE GENOMIC DNA]</scope>
    <source>
        <strain evidence="2 3">DSM 17477</strain>
    </source>
</reference>
<dbReference type="PANTHER" id="PTHR40078">
    <property type="entry name" value="INTEGRAL MEMBRANE PROTEIN-RELATED"/>
    <property type="match status" value="1"/>
</dbReference>
<proteinExistence type="predicted"/>
<dbReference type="Proteomes" id="UP000184052">
    <property type="component" value="Unassembled WGS sequence"/>
</dbReference>
<dbReference type="Pfam" id="PF19700">
    <property type="entry name" value="DUF6198"/>
    <property type="match status" value="1"/>
</dbReference>
<keyword evidence="1" id="KW-0472">Membrane</keyword>
<keyword evidence="3" id="KW-1185">Reference proteome</keyword>
<keyword evidence="1" id="KW-0812">Transmembrane</keyword>
<keyword evidence="1" id="KW-1133">Transmembrane helix</keyword>
<feature type="transmembrane region" description="Helical" evidence="1">
    <location>
        <begin position="80"/>
        <end position="100"/>
    </location>
</feature>
<evidence type="ECO:0000313" key="2">
    <source>
        <dbReference type="EMBL" id="SHI43368.1"/>
    </source>
</evidence>
<dbReference type="EMBL" id="FQZL01000004">
    <property type="protein sequence ID" value="SHI43368.1"/>
    <property type="molecule type" value="Genomic_DNA"/>
</dbReference>
<evidence type="ECO:0000256" key="1">
    <source>
        <dbReference type="SAM" id="Phobius"/>
    </source>
</evidence>
<dbReference type="PANTHER" id="PTHR40078:SF1">
    <property type="entry name" value="INTEGRAL MEMBRANE PROTEIN"/>
    <property type="match status" value="1"/>
</dbReference>
<evidence type="ECO:0000313" key="3">
    <source>
        <dbReference type="Proteomes" id="UP000184052"/>
    </source>
</evidence>
<name>A0A1M6B433_9FIRM</name>